<comment type="caution">
    <text evidence="1">The sequence shown here is derived from an EMBL/GenBank/DDBJ whole genome shotgun (WGS) entry which is preliminary data.</text>
</comment>
<proteinExistence type="predicted"/>
<sequence>MLGNFRSLPWLSVRKDGLEKLYFVAGLQNLGNNCFLNLVLQVKSMQAIGFYHCSWYQEMCFCFKQGLACCSCFLPFLHYMIEEEDSFAENMPLTVATSCCELSEYLNL</sequence>
<name>A0A822Z6A6_NELNU</name>
<evidence type="ECO:0000313" key="2">
    <source>
        <dbReference type="Proteomes" id="UP000607653"/>
    </source>
</evidence>
<dbReference type="EMBL" id="DUZY01000005">
    <property type="protein sequence ID" value="DAD40103.1"/>
    <property type="molecule type" value="Genomic_DNA"/>
</dbReference>
<dbReference type="InterPro" id="IPR038765">
    <property type="entry name" value="Papain-like_cys_pep_sf"/>
</dbReference>
<keyword evidence="2" id="KW-1185">Reference proteome</keyword>
<organism evidence="1 2">
    <name type="scientific">Nelumbo nucifera</name>
    <name type="common">Sacred lotus</name>
    <dbReference type="NCBI Taxonomy" id="4432"/>
    <lineage>
        <taxon>Eukaryota</taxon>
        <taxon>Viridiplantae</taxon>
        <taxon>Streptophyta</taxon>
        <taxon>Embryophyta</taxon>
        <taxon>Tracheophyta</taxon>
        <taxon>Spermatophyta</taxon>
        <taxon>Magnoliopsida</taxon>
        <taxon>Proteales</taxon>
        <taxon>Nelumbonaceae</taxon>
        <taxon>Nelumbo</taxon>
    </lineage>
</organism>
<evidence type="ECO:0000313" key="1">
    <source>
        <dbReference type="EMBL" id="DAD40103.1"/>
    </source>
</evidence>
<reference evidence="1 2" key="1">
    <citation type="journal article" date="2020" name="Mol. Biol. Evol.">
        <title>Distinct Expression and Methylation Patterns for Genes with Different Fates following a Single Whole-Genome Duplication in Flowering Plants.</title>
        <authorList>
            <person name="Shi T."/>
            <person name="Rahmani R.S."/>
            <person name="Gugger P.F."/>
            <person name="Wang M."/>
            <person name="Li H."/>
            <person name="Zhang Y."/>
            <person name="Li Z."/>
            <person name="Wang Q."/>
            <person name="Van de Peer Y."/>
            <person name="Marchal K."/>
            <person name="Chen J."/>
        </authorList>
    </citation>
    <scope>NUCLEOTIDE SEQUENCE [LARGE SCALE GENOMIC DNA]</scope>
    <source>
        <tissue evidence="1">Leaf</tissue>
    </source>
</reference>
<accession>A0A822Z6A6</accession>
<gene>
    <name evidence="1" type="ORF">HUJ06_014425</name>
</gene>
<dbReference type="Proteomes" id="UP000607653">
    <property type="component" value="Unassembled WGS sequence"/>
</dbReference>
<evidence type="ECO:0008006" key="3">
    <source>
        <dbReference type="Google" id="ProtNLM"/>
    </source>
</evidence>
<dbReference type="AlphaFoldDB" id="A0A822Z6A6"/>
<dbReference type="SUPFAM" id="SSF54001">
    <property type="entry name" value="Cysteine proteinases"/>
    <property type="match status" value="1"/>
</dbReference>
<protein>
    <recommendedName>
        <fullName evidence="3">USP domain-containing protein</fullName>
    </recommendedName>
</protein>